<dbReference type="Proteomes" id="UP001321861">
    <property type="component" value="Chromosome"/>
</dbReference>
<sequence>MKKVNGFDELLKVPREELDSFPSGLYVDHDLKYDLPSIGSAVFYLAENRDEDDEMAEEEDKYKVLLENASLITSGIITQTQRNRTC</sequence>
<dbReference type="RefSeq" id="WP_317635636.1">
    <property type="nucleotide sequence ID" value="NZ_AP026802.1"/>
</dbReference>
<keyword evidence="2" id="KW-1185">Reference proteome</keyword>
<dbReference type="AlphaFoldDB" id="A0AAU9D896"/>
<gene>
    <name evidence="1" type="ORF">XA3_01260</name>
</gene>
<name>A0AAU9D896_9LACO</name>
<evidence type="ECO:0000313" key="2">
    <source>
        <dbReference type="Proteomes" id="UP001321861"/>
    </source>
</evidence>
<dbReference type="EMBL" id="AP026802">
    <property type="protein sequence ID" value="BDR57685.1"/>
    <property type="molecule type" value="Genomic_DNA"/>
</dbReference>
<reference evidence="1 2" key="1">
    <citation type="journal article" date="2023" name="Microbiol. Spectr.">
        <title>Symbiosis of Carpenter Bees with Uncharacterized Lactic Acid Bacteria Showing NAD Auxotrophy.</title>
        <authorList>
            <person name="Kawasaki S."/>
            <person name="Ozawa K."/>
            <person name="Mori T."/>
            <person name="Yamamoto A."/>
            <person name="Ito M."/>
            <person name="Ohkuma M."/>
            <person name="Sakamoto M."/>
            <person name="Matsutani M."/>
        </authorList>
    </citation>
    <scope>NUCLEOTIDE SEQUENCE [LARGE SCALE GENOMIC DNA]</scope>
    <source>
        <strain evidence="1 2">XA3</strain>
    </source>
</reference>
<evidence type="ECO:0000313" key="1">
    <source>
        <dbReference type="EMBL" id="BDR57685.1"/>
    </source>
</evidence>
<organism evidence="1 2">
    <name type="scientific">Xylocopilactobacillus apicola</name>
    <dbReference type="NCBI Taxonomy" id="2932184"/>
    <lineage>
        <taxon>Bacteria</taxon>
        <taxon>Bacillati</taxon>
        <taxon>Bacillota</taxon>
        <taxon>Bacilli</taxon>
        <taxon>Lactobacillales</taxon>
        <taxon>Lactobacillaceae</taxon>
        <taxon>Xylocopilactobacillus</taxon>
    </lineage>
</organism>
<dbReference type="KEGG" id="xap:XA3_01260"/>
<accession>A0AAU9D896</accession>
<protein>
    <submittedName>
        <fullName evidence="1">Uncharacterized protein</fullName>
    </submittedName>
</protein>
<proteinExistence type="predicted"/>